<evidence type="ECO:0000313" key="1">
    <source>
        <dbReference type="EMBL" id="SVP94629.1"/>
    </source>
</evidence>
<dbReference type="VEuPathDB" id="PiroplasmaDB:TA10810"/>
<organism evidence="2">
    <name type="scientific">Theileria annulata</name>
    <dbReference type="NCBI Taxonomy" id="5874"/>
    <lineage>
        <taxon>Eukaryota</taxon>
        <taxon>Sar</taxon>
        <taxon>Alveolata</taxon>
        <taxon>Apicomplexa</taxon>
        <taxon>Aconoidasida</taxon>
        <taxon>Piroplasmida</taxon>
        <taxon>Theileriidae</taxon>
        <taxon>Theileria</taxon>
    </lineage>
</organism>
<evidence type="ECO:0000313" key="2">
    <source>
        <dbReference type="EMBL" id="SVP95391.1"/>
    </source>
</evidence>
<reference evidence="2" key="1">
    <citation type="submission" date="2018-07" db="EMBL/GenBank/DDBJ databases">
        <authorList>
            <person name="Quirk P.G."/>
            <person name="Krulwich T.A."/>
        </authorList>
    </citation>
    <scope>NUCLEOTIDE SEQUENCE</scope>
    <source>
        <strain evidence="2">Anand</strain>
    </source>
</reference>
<dbReference type="EMBL" id="UIVS01000004">
    <property type="protein sequence ID" value="SVP95391.1"/>
    <property type="molecule type" value="Genomic_DNA"/>
</dbReference>
<accession>A0A3B0NG84</accession>
<dbReference type="EMBL" id="UIVT01000004">
    <property type="protein sequence ID" value="SVP94629.1"/>
    <property type="molecule type" value="Genomic_DNA"/>
</dbReference>
<sequence>MTGIVCDHYNSSLITPQQSFPDNYKTNGILGYMNCFTYVPCQQGGFVVGNNYNFSEGYSIDPCCNINSINSKGNYYYYNDNELNYPPNWNYTNDYKFSDGYNFNQCPNFYHENNSDLKNCENNVCTDDNNQCNGKEYFEVNGTEVLPEGTSEERRCVNFTPSFFSSNSAFKRIPLQSGRSIFRRRRPGDCANEWSNAFNKDYESVEVRGDEQINN</sequence>
<protein>
    <submittedName>
        <fullName evidence="2">Uncharacterized protein</fullName>
    </submittedName>
</protein>
<gene>
    <name evidence="1" type="ORF">TAT_000355200</name>
    <name evidence="2" type="ORF">TAV_000355100</name>
</gene>
<dbReference type="AlphaFoldDB" id="A0A3B0NG84"/>
<name>A0A3B0NG84_THEAN</name>
<proteinExistence type="predicted"/>